<evidence type="ECO:0000313" key="3">
    <source>
        <dbReference type="Proteomes" id="UP000054538"/>
    </source>
</evidence>
<feature type="compositionally biased region" description="Basic and acidic residues" evidence="1">
    <location>
        <begin position="105"/>
        <end position="114"/>
    </location>
</feature>
<keyword evidence="3" id="KW-1185">Reference proteome</keyword>
<dbReference type="InParanoid" id="A0A0D0ECX4"/>
<accession>A0A0D0ECX4</accession>
<proteinExistence type="predicted"/>
<feature type="region of interest" description="Disordered" evidence="1">
    <location>
        <begin position="1"/>
        <end position="114"/>
    </location>
</feature>
<dbReference type="AlphaFoldDB" id="A0A0D0ECX4"/>
<feature type="non-terminal residue" evidence="2">
    <location>
        <position position="531"/>
    </location>
</feature>
<feature type="compositionally biased region" description="Low complexity" evidence="1">
    <location>
        <begin position="394"/>
        <end position="405"/>
    </location>
</feature>
<reference evidence="2 3" key="1">
    <citation type="submission" date="2014-04" db="EMBL/GenBank/DDBJ databases">
        <authorList>
            <consortium name="DOE Joint Genome Institute"/>
            <person name="Kuo A."/>
            <person name="Kohler A."/>
            <person name="Jargeat P."/>
            <person name="Nagy L.G."/>
            <person name="Floudas D."/>
            <person name="Copeland A."/>
            <person name="Barry K.W."/>
            <person name="Cichocki N."/>
            <person name="Veneault-Fourrey C."/>
            <person name="LaButti K."/>
            <person name="Lindquist E.A."/>
            <person name="Lipzen A."/>
            <person name="Lundell T."/>
            <person name="Morin E."/>
            <person name="Murat C."/>
            <person name="Sun H."/>
            <person name="Tunlid A."/>
            <person name="Henrissat B."/>
            <person name="Grigoriev I.V."/>
            <person name="Hibbett D.S."/>
            <person name="Martin F."/>
            <person name="Nordberg H.P."/>
            <person name="Cantor M.N."/>
            <person name="Hua S.X."/>
        </authorList>
    </citation>
    <scope>NUCLEOTIDE SEQUENCE [LARGE SCALE GENOMIC DNA]</scope>
    <source>
        <strain evidence="2 3">Ve08.2h10</strain>
    </source>
</reference>
<dbReference type="OrthoDB" id="3181351at2759"/>
<gene>
    <name evidence="2" type="ORF">PAXRUDRAFT_75210</name>
</gene>
<feature type="compositionally biased region" description="Polar residues" evidence="1">
    <location>
        <begin position="1"/>
        <end position="15"/>
    </location>
</feature>
<organism evidence="2 3">
    <name type="scientific">Paxillus rubicundulus Ve08.2h10</name>
    <dbReference type="NCBI Taxonomy" id="930991"/>
    <lineage>
        <taxon>Eukaryota</taxon>
        <taxon>Fungi</taxon>
        <taxon>Dikarya</taxon>
        <taxon>Basidiomycota</taxon>
        <taxon>Agaricomycotina</taxon>
        <taxon>Agaricomycetes</taxon>
        <taxon>Agaricomycetidae</taxon>
        <taxon>Boletales</taxon>
        <taxon>Paxilineae</taxon>
        <taxon>Paxillaceae</taxon>
        <taxon>Paxillus</taxon>
    </lineage>
</organism>
<name>A0A0D0ECX4_9AGAM</name>
<feature type="compositionally biased region" description="Basic and acidic residues" evidence="1">
    <location>
        <begin position="22"/>
        <end position="33"/>
    </location>
</feature>
<dbReference type="Proteomes" id="UP000054538">
    <property type="component" value="Unassembled WGS sequence"/>
</dbReference>
<protein>
    <submittedName>
        <fullName evidence="2">Uncharacterized protein</fullName>
    </submittedName>
</protein>
<dbReference type="HOGENOM" id="CLU_032278_3_0_1"/>
<dbReference type="STRING" id="930991.A0A0D0ECX4"/>
<feature type="region of interest" description="Disordered" evidence="1">
    <location>
        <begin position="331"/>
        <end position="409"/>
    </location>
</feature>
<feature type="compositionally biased region" description="Polar residues" evidence="1">
    <location>
        <begin position="94"/>
        <end position="104"/>
    </location>
</feature>
<dbReference type="EMBL" id="KN824841">
    <property type="protein sequence ID" value="KIL00126.1"/>
    <property type="molecule type" value="Genomic_DNA"/>
</dbReference>
<evidence type="ECO:0000256" key="1">
    <source>
        <dbReference type="SAM" id="MobiDB-lite"/>
    </source>
</evidence>
<reference evidence="3" key="2">
    <citation type="submission" date="2015-01" db="EMBL/GenBank/DDBJ databases">
        <title>Evolutionary Origins and Diversification of the Mycorrhizal Mutualists.</title>
        <authorList>
            <consortium name="DOE Joint Genome Institute"/>
            <consortium name="Mycorrhizal Genomics Consortium"/>
            <person name="Kohler A."/>
            <person name="Kuo A."/>
            <person name="Nagy L.G."/>
            <person name="Floudas D."/>
            <person name="Copeland A."/>
            <person name="Barry K.W."/>
            <person name="Cichocki N."/>
            <person name="Veneault-Fourrey C."/>
            <person name="LaButti K."/>
            <person name="Lindquist E.A."/>
            <person name="Lipzen A."/>
            <person name="Lundell T."/>
            <person name="Morin E."/>
            <person name="Murat C."/>
            <person name="Riley R."/>
            <person name="Ohm R."/>
            <person name="Sun H."/>
            <person name="Tunlid A."/>
            <person name="Henrissat B."/>
            <person name="Grigoriev I.V."/>
            <person name="Hibbett D.S."/>
            <person name="Martin F."/>
        </authorList>
    </citation>
    <scope>NUCLEOTIDE SEQUENCE [LARGE SCALE GENOMIC DNA]</scope>
    <source>
        <strain evidence="3">Ve08.2h10</strain>
    </source>
</reference>
<evidence type="ECO:0000313" key="2">
    <source>
        <dbReference type="EMBL" id="KIL00126.1"/>
    </source>
</evidence>
<feature type="compositionally biased region" description="Polar residues" evidence="1">
    <location>
        <begin position="234"/>
        <end position="243"/>
    </location>
</feature>
<feature type="compositionally biased region" description="Polar residues" evidence="1">
    <location>
        <begin position="267"/>
        <end position="283"/>
    </location>
</feature>
<feature type="region of interest" description="Disordered" evidence="1">
    <location>
        <begin position="234"/>
        <end position="296"/>
    </location>
</feature>
<sequence length="531" mass="58290">MSRPVTRSKNVNQHPGQILLEGKQKQRTSEQKQADGAQAEQEQQEQEAAQRRGLKQLADIMDQETQEHKGFLTNPSKPRPRPTVIMKAQGPRMQCNTDPSTRPKSSIDETEGSHGMEMEGIEEGEPVNKEGGELVVDTGSQELELELELDDEEAPMVFKRQRAQKTSSRDANQAARGKSETVLFYWDCLDEHYHKCSTESAKGEYAGVGSVRDWADKLDECVPLRTLMSHRLTPSNSRCHSAQSSLTGITGTGTGTGSLLKGPRATPATTIRSSASIRPSTPVSMPPASDTEDFAPYIEGDNNVERQAIGLSARAGSRRCTVSDSIIEVVSGSELDESDPSPPPPSQFHTWLAQKQARKKRKADVHEEISESESADELKISGAPPSKRAKTQHSASASQRSGSGAKNKYINTNLPPGCTNDNIWWQVFVSSLTNFAVDYENPWNIPANEFKTALQLIWDVVYKNSIKHTVVIGGPVFYVMSFITAKQSLSNWRGGFAAAAVTIITAFFAQDPDFKDAKQHAEFATAMLKAN</sequence>